<dbReference type="EMBL" id="JABEZV010000007">
    <property type="protein sequence ID" value="MBA0716483.1"/>
    <property type="molecule type" value="Genomic_DNA"/>
</dbReference>
<comment type="caution">
    <text evidence="1">The sequence shown here is derived from an EMBL/GenBank/DDBJ whole genome shotgun (WGS) entry which is preliminary data.</text>
</comment>
<keyword evidence="2" id="KW-1185">Reference proteome</keyword>
<name>A0A7J8ZXG0_9ROSI</name>
<reference evidence="1 2" key="1">
    <citation type="journal article" date="2019" name="Genome Biol. Evol.">
        <title>Insights into the evolution of the New World diploid cottons (Gossypium, subgenus Houzingenia) based on genome sequencing.</title>
        <authorList>
            <person name="Grover C.E."/>
            <person name="Arick M.A. 2nd"/>
            <person name="Thrash A."/>
            <person name="Conover J.L."/>
            <person name="Sanders W.S."/>
            <person name="Peterson D.G."/>
            <person name="Frelichowski J.E."/>
            <person name="Scheffler J.A."/>
            <person name="Scheffler B.E."/>
            <person name="Wendel J.F."/>
        </authorList>
    </citation>
    <scope>NUCLEOTIDE SEQUENCE [LARGE SCALE GENOMIC DNA]</scope>
    <source>
        <strain evidence="1">4</strain>
        <tissue evidence="1">Leaf</tissue>
    </source>
</reference>
<dbReference type="AlphaFoldDB" id="A0A7J8ZXG0"/>
<accession>A0A7J8ZXG0</accession>
<evidence type="ECO:0000313" key="1">
    <source>
        <dbReference type="EMBL" id="MBA0716483.1"/>
    </source>
</evidence>
<gene>
    <name evidence="1" type="ORF">Golax_015310</name>
</gene>
<dbReference type="Proteomes" id="UP000593574">
    <property type="component" value="Unassembled WGS sequence"/>
</dbReference>
<organism evidence="1 2">
    <name type="scientific">Gossypium laxum</name>
    <dbReference type="NCBI Taxonomy" id="34288"/>
    <lineage>
        <taxon>Eukaryota</taxon>
        <taxon>Viridiplantae</taxon>
        <taxon>Streptophyta</taxon>
        <taxon>Embryophyta</taxon>
        <taxon>Tracheophyta</taxon>
        <taxon>Spermatophyta</taxon>
        <taxon>Magnoliopsida</taxon>
        <taxon>eudicotyledons</taxon>
        <taxon>Gunneridae</taxon>
        <taxon>Pentapetalae</taxon>
        <taxon>rosids</taxon>
        <taxon>malvids</taxon>
        <taxon>Malvales</taxon>
        <taxon>Malvaceae</taxon>
        <taxon>Malvoideae</taxon>
        <taxon>Gossypium</taxon>
    </lineage>
</organism>
<evidence type="ECO:0000313" key="2">
    <source>
        <dbReference type="Proteomes" id="UP000593574"/>
    </source>
</evidence>
<proteinExistence type="predicted"/>
<protein>
    <submittedName>
        <fullName evidence="1">Uncharacterized protein</fullName>
    </submittedName>
</protein>
<sequence length="118" mass="13814">MHLLSKHEVFQQDCLRTNQHKTSLSHPPSLKQVVINENTETIIKRPLDKKTILKQVVINENTETRHSNEKAILLVEYYQLMQRITSGRLKKLEAEVEVCTNGKEEFDKVCKMLKENNK</sequence>